<evidence type="ECO:0000256" key="1">
    <source>
        <dbReference type="ARBA" id="ARBA00006484"/>
    </source>
</evidence>
<evidence type="ECO:0000256" key="2">
    <source>
        <dbReference type="ARBA" id="ARBA00022857"/>
    </source>
</evidence>
<gene>
    <name evidence="5" type="ORF">H2204_011314</name>
</gene>
<dbReference type="NCBIfam" id="NF005559">
    <property type="entry name" value="PRK07231.1"/>
    <property type="match status" value="1"/>
</dbReference>
<dbReference type="FunFam" id="3.40.50.720:FF:000084">
    <property type="entry name" value="Short-chain dehydrogenase reductase"/>
    <property type="match status" value="1"/>
</dbReference>
<dbReference type="PRINTS" id="PR00080">
    <property type="entry name" value="SDRFAMILY"/>
</dbReference>
<sequence length="313" mass="33699">MSAKLKNKVCIVTGGGHGFGEAMAKRFAEEGAKVVIADINRTTGAKVEGEINASYGAKTAFFQETNVTSQASWEKLLEASLKQFGKVDVVVNNAGTTYPKKASHTVTEEEYDKVINVNMKSIFLSVAVVVPYFMEQKAGMILNISSVGGIRVKNGLVWYGGTKAFVNKVLRLSRRKIIKLKSSQITEGLASEYGHAGIRVNAICPILAYTDLYETSGILPQTASPMLTFSRAQAFMGVDDTPENRSKFEASFPRGEALKQNSSLGYVANAAVYLCSEDAAFVSGICMPVDGAATVYAAGGKLFFIRYQESSEG</sequence>
<reference evidence="5" key="1">
    <citation type="submission" date="2022-10" db="EMBL/GenBank/DDBJ databases">
        <title>Culturing micro-colonial fungi from biological soil crusts in the Mojave desert and describing Neophaeococcomyces mojavensis, and introducing the new genera and species Taxawa tesnikishii.</title>
        <authorList>
            <person name="Kurbessoian T."/>
            <person name="Stajich J.E."/>
        </authorList>
    </citation>
    <scope>NUCLEOTIDE SEQUENCE</scope>
    <source>
        <strain evidence="5">TK_35</strain>
    </source>
</reference>
<evidence type="ECO:0000313" key="6">
    <source>
        <dbReference type="Proteomes" id="UP001172681"/>
    </source>
</evidence>
<dbReference type="PANTHER" id="PTHR43639">
    <property type="entry name" value="OXIDOREDUCTASE, SHORT-CHAIN DEHYDROGENASE/REDUCTASE FAMILY (AFU_ORTHOLOGUE AFUA_5G02870)"/>
    <property type="match status" value="1"/>
</dbReference>
<dbReference type="InterPro" id="IPR036291">
    <property type="entry name" value="NAD(P)-bd_dom_sf"/>
</dbReference>
<dbReference type="Proteomes" id="UP001172681">
    <property type="component" value="Unassembled WGS sequence"/>
</dbReference>
<comment type="similarity">
    <text evidence="1 4">Belongs to the short-chain dehydrogenases/reductases (SDR) family.</text>
</comment>
<protein>
    <submittedName>
        <fullName evidence="5">Uncharacterized protein</fullName>
    </submittedName>
</protein>
<keyword evidence="2" id="KW-0521">NADP</keyword>
<dbReference type="GO" id="GO:0016491">
    <property type="term" value="F:oxidoreductase activity"/>
    <property type="evidence" value="ECO:0007669"/>
    <property type="project" value="UniProtKB-KW"/>
</dbReference>
<dbReference type="PANTHER" id="PTHR43639:SF1">
    <property type="entry name" value="SHORT-CHAIN DEHYDROGENASE_REDUCTASE FAMILY PROTEIN"/>
    <property type="match status" value="1"/>
</dbReference>
<keyword evidence="6" id="KW-1185">Reference proteome</keyword>
<accession>A0AA38XUL6</accession>
<evidence type="ECO:0000313" key="5">
    <source>
        <dbReference type="EMBL" id="KAJ9622970.1"/>
    </source>
</evidence>
<evidence type="ECO:0000256" key="3">
    <source>
        <dbReference type="ARBA" id="ARBA00023002"/>
    </source>
</evidence>
<comment type="caution">
    <text evidence="5">The sequence shown here is derived from an EMBL/GenBank/DDBJ whole genome shotgun (WGS) entry which is preliminary data.</text>
</comment>
<dbReference type="EMBL" id="JAPDRN010000103">
    <property type="protein sequence ID" value="KAJ9622970.1"/>
    <property type="molecule type" value="Genomic_DNA"/>
</dbReference>
<dbReference type="AlphaFoldDB" id="A0AA38XUL6"/>
<dbReference type="InterPro" id="IPR002347">
    <property type="entry name" value="SDR_fam"/>
</dbReference>
<dbReference type="Pfam" id="PF00106">
    <property type="entry name" value="adh_short"/>
    <property type="match status" value="1"/>
</dbReference>
<name>A0AA38XUL6_9EURO</name>
<organism evidence="5 6">
    <name type="scientific">Knufia peltigerae</name>
    <dbReference type="NCBI Taxonomy" id="1002370"/>
    <lineage>
        <taxon>Eukaryota</taxon>
        <taxon>Fungi</taxon>
        <taxon>Dikarya</taxon>
        <taxon>Ascomycota</taxon>
        <taxon>Pezizomycotina</taxon>
        <taxon>Eurotiomycetes</taxon>
        <taxon>Chaetothyriomycetidae</taxon>
        <taxon>Chaetothyriales</taxon>
        <taxon>Trichomeriaceae</taxon>
        <taxon>Knufia</taxon>
    </lineage>
</organism>
<proteinExistence type="inferred from homology"/>
<dbReference type="Gene3D" id="3.40.50.720">
    <property type="entry name" value="NAD(P)-binding Rossmann-like Domain"/>
    <property type="match status" value="1"/>
</dbReference>
<evidence type="ECO:0000256" key="4">
    <source>
        <dbReference type="RuleBase" id="RU000363"/>
    </source>
</evidence>
<keyword evidence="3" id="KW-0560">Oxidoreductase</keyword>
<dbReference type="PRINTS" id="PR00081">
    <property type="entry name" value="GDHRDH"/>
</dbReference>
<dbReference type="SUPFAM" id="SSF51735">
    <property type="entry name" value="NAD(P)-binding Rossmann-fold domains"/>
    <property type="match status" value="1"/>
</dbReference>